<evidence type="ECO:0000256" key="2">
    <source>
        <dbReference type="ARBA" id="ARBA00023015"/>
    </source>
</evidence>
<dbReference type="AlphaFoldDB" id="A0A268EZ73"/>
<proteinExistence type="inferred from homology"/>
<keyword evidence="3" id="KW-0731">Sigma factor</keyword>
<keyword evidence="4" id="KW-0804">Transcription</keyword>
<accession>A0A268EZ73</accession>
<dbReference type="PANTHER" id="PTHR43133">
    <property type="entry name" value="RNA POLYMERASE ECF-TYPE SIGMA FACTO"/>
    <property type="match status" value="1"/>
</dbReference>
<keyword evidence="2" id="KW-0805">Transcription regulation</keyword>
<dbReference type="InterPro" id="IPR013325">
    <property type="entry name" value="RNA_pol_sigma_r2"/>
</dbReference>
<dbReference type="InterPro" id="IPR014284">
    <property type="entry name" value="RNA_pol_sigma-70_dom"/>
</dbReference>
<dbReference type="InterPro" id="IPR036388">
    <property type="entry name" value="WH-like_DNA-bd_sf"/>
</dbReference>
<name>A0A268EZ73_9BACL</name>
<comment type="similarity">
    <text evidence="1">Belongs to the sigma-70 factor family. ECF subfamily.</text>
</comment>
<dbReference type="GO" id="GO:0006352">
    <property type="term" value="P:DNA-templated transcription initiation"/>
    <property type="evidence" value="ECO:0007669"/>
    <property type="project" value="InterPro"/>
</dbReference>
<dbReference type="Gene3D" id="1.10.1740.10">
    <property type="match status" value="1"/>
</dbReference>
<evidence type="ECO:0000256" key="4">
    <source>
        <dbReference type="ARBA" id="ARBA00023163"/>
    </source>
</evidence>
<dbReference type="InterPro" id="IPR013249">
    <property type="entry name" value="RNA_pol_sigma70_r4_t2"/>
</dbReference>
<dbReference type="InterPro" id="IPR007627">
    <property type="entry name" value="RNA_pol_sigma70_r2"/>
</dbReference>
<evidence type="ECO:0000256" key="1">
    <source>
        <dbReference type="ARBA" id="ARBA00010641"/>
    </source>
</evidence>
<gene>
    <name evidence="7" type="ORF">CHH67_06580</name>
</gene>
<dbReference type="CDD" id="cd06171">
    <property type="entry name" value="Sigma70_r4"/>
    <property type="match status" value="1"/>
</dbReference>
<evidence type="ECO:0000259" key="5">
    <source>
        <dbReference type="Pfam" id="PF04542"/>
    </source>
</evidence>
<sequence>MQSDSLRPGGDIGEIYELYGSMLFKIAMIHLGNKQDVEEALQETFFKLIDKAPHFNDSEHQKAWLIRVLTNQCKNMRGSLWRKRVTRLDDVQAYFAEPSDRALIDEVMSLPFKYKTVIHLYYYEGYSVKQIAHILQIGESAVKMRLARGRELLRMELEGENEA</sequence>
<dbReference type="PANTHER" id="PTHR43133:SF60">
    <property type="entry name" value="RNA POLYMERASE SIGMA FACTOR SIGV"/>
    <property type="match status" value="1"/>
</dbReference>
<reference evidence="7 8" key="1">
    <citation type="submission" date="2017-07" db="EMBL/GenBank/DDBJ databases">
        <title>Isolation and whole genome analysis of endospore-forming bacteria from heroin.</title>
        <authorList>
            <person name="Kalinowski J."/>
            <person name="Ahrens B."/>
            <person name="Al-Dilaimi A."/>
            <person name="Winkler A."/>
            <person name="Wibberg D."/>
            <person name="Schleenbecker U."/>
            <person name="Ruckert C."/>
            <person name="Wolfel R."/>
            <person name="Grass G."/>
        </authorList>
    </citation>
    <scope>NUCLEOTIDE SEQUENCE [LARGE SCALE GENOMIC DNA]</scope>
    <source>
        <strain evidence="7 8">7537-G1</strain>
    </source>
</reference>
<dbReference type="Gene3D" id="1.10.10.10">
    <property type="entry name" value="Winged helix-like DNA-binding domain superfamily/Winged helix DNA-binding domain"/>
    <property type="match status" value="1"/>
</dbReference>
<dbReference type="OrthoDB" id="9794508at2"/>
<evidence type="ECO:0000256" key="3">
    <source>
        <dbReference type="ARBA" id="ARBA00023082"/>
    </source>
</evidence>
<dbReference type="SUPFAM" id="SSF88946">
    <property type="entry name" value="Sigma2 domain of RNA polymerase sigma factors"/>
    <property type="match status" value="1"/>
</dbReference>
<dbReference type="InterPro" id="IPR013324">
    <property type="entry name" value="RNA_pol_sigma_r3/r4-like"/>
</dbReference>
<dbReference type="EMBL" id="NPBY01000021">
    <property type="protein sequence ID" value="PAD78423.1"/>
    <property type="molecule type" value="Genomic_DNA"/>
</dbReference>
<dbReference type="Proteomes" id="UP000215596">
    <property type="component" value="Unassembled WGS sequence"/>
</dbReference>
<comment type="caution">
    <text evidence="7">The sequence shown here is derived from an EMBL/GenBank/DDBJ whole genome shotgun (WGS) entry which is preliminary data.</text>
</comment>
<evidence type="ECO:0000259" key="6">
    <source>
        <dbReference type="Pfam" id="PF08281"/>
    </source>
</evidence>
<dbReference type="GO" id="GO:0016987">
    <property type="term" value="F:sigma factor activity"/>
    <property type="evidence" value="ECO:0007669"/>
    <property type="project" value="UniProtKB-KW"/>
</dbReference>
<feature type="domain" description="RNA polymerase sigma-70 region 2" evidence="5">
    <location>
        <begin position="15"/>
        <end position="82"/>
    </location>
</feature>
<evidence type="ECO:0000313" key="8">
    <source>
        <dbReference type="Proteomes" id="UP000215596"/>
    </source>
</evidence>
<feature type="domain" description="RNA polymerase sigma factor 70 region 4 type 2" evidence="6">
    <location>
        <begin position="102"/>
        <end position="153"/>
    </location>
</feature>
<dbReference type="Pfam" id="PF04542">
    <property type="entry name" value="Sigma70_r2"/>
    <property type="match status" value="1"/>
</dbReference>
<dbReference type="NCBIfam" id="TIGR02937">
    <property type="entry name" value="sigma70-ECF"/>
    <property type="match status" value="1"/>
</dbReference>
<dbReference type="SUPFAM" id="SSF88659">
    <property type="entry name" value="Sigma3 and sigma4 domains of RNA polymerase sigma factors"/>
    <property type="match status" value="1"/>
</dbReference>
<dbReference type="InterPro" id="IPR039425">
    <property type="entry name" value="RNA_pol_sigma-70-like"/>
</dbReference>
<protein>
    <submittedName>
        <fullName evidence="7">RNA polymerase subunit sigma-24</fullName>
    </submittedName>
</protein>
<evidence type="ECO:0000313" key="7">
    <source>
        <dbReference type="EMBL" id="PAD78423.1"/>
    </source>
</evidence>
<organism evidence="7 8">
    <name type="scientific">Paenibacillus campinasensis</name>
    <dbReference type="NCBI Taxonomy" id="66347"/>
    <lineage>
        <taxon>Bacteria</taxon>
        <taxon>Bacillati</taxon>
        <taxon>Bacillota</taxon>
        <taxon>Bacilli</taxon>
        <taxon>Bacillales</taxon>
        <taxon>Paenibacillaceae</taxon>
        <taxon>Paenibacillus</taxon>
    </lineage>
</organism>
<dbReference type="RefSeq" id="WP_095264284.1">
    <property type="nucleotide sequence ID" value="NZ_NPBY01000021.1"/>
</dbReference>
<dbReference type="Pfam" id="PF08281">
    <property type="entry name" value="Sigma70_r4_2"/>
    <property type="match status" value="1"/>
</dbReference>
<dbReference type="GO" id="GO:0003677">
    <property type="term" value="F:DNA binding"/>
    <property type="evidence" value="ECO:0007669"/>
    <property type="project" value="InterPro"/>
</dbReference>